<dbReference type="InterPro" id="IPR000730">
    <property type="entry name" value="Pr_cel_nuc_antig"/>
</dbReference>
<dbReference type="GO" id="GO:0006298">
    <property type="term" value="P:mismatch repair"/>
    <property type="evidence" value="ECO:0007669"/>
    <property type="project" value="TreeGrafter"/>
</dbReference>
<evidence type="ECO:0000256" key="1">
    <source>
        <dbReference type="ARBA" id="ARBA00023125"/>
    </source>
</evidence>
<dbReference type="PANTHER" id="PTHR11352:SF0">
    <property type="entry name" value="PROLIFERATING CELL NUCLEAR ANTIGEN"/>
    <property type="match status" value="1"/>
</dbReference>
<reference evidence="3" key="1">
    <citation type="journal article" date="2021" name="Front. Plant Sci.">
        <title>Chromosome-Scale Genome Assembly for Chinese Sour Jujube and Insights Into Its Genome Evolution and Domestication Signature.</title>
        <authorList>
            <person name="Shen L.-Y."/>
            <person name="Luo H."/>
            <person name="Wang X.-L."/>
            <person name="Wang X.-M."/>
            <person name="Qiu X.-J."/>
            <person name="Liu H."/>
            <person name="Zhou S.-S."/>
            <person name="Jia K.-H."/>
            <person name="Nie S."/>
            <person name="Bao Y.-T."/>
            <person name="Zhang R.-G."/>
            <person name="Yun Q.-Z."/>
            <person name="Chai Y.-H."/>
            <person name="Lu J.-Y."/>
            <person name="Li Y."/>
            <person name="Zhao S.-W."/>
            <person name="Mao J.-F."/>
            <person name="Jia S.-G."/>
            <person name="Mao Y.-M."/>
        </authorList>
    </citation>
    <scope>NUCLEOTIDE SEQUENCE</scope>
    <source>
        <strain evidence="3">AT0</strain>
        <tissue evidence="3">Leaf</tissue>
    </source>
</reference>
<dbReference type="EMBL" id="JAEACU010000003">
    <property type="protein sequence ID" value="KAH7537503.1"/>
    <property type="molecule type" value="Genomic_DNA"/>
</dbReference>
<dbReference type="GO" id="GO:0003677">
    <property type="term" value="F:DNA binding"/>
    <property type="evidence" value="ECO:0007669"/>
    <property type="project" value="UniProtKB-KW"/>
</dbReference>
<dbReference type="Proteomes" id="UP000813462">
    <property type="component" value="Unassembled WGS sequence"/>
</dbReference>
<gene>
    <name evidence="3" type="ORF">FEM48_Zijuj03G0099800</name>
</gene>
<evidence type="ECO:0000259" key="2">
    <source>
        <dbReference type="Pfam" id="PF00705"/>
    </source>
</evidence>
<dbReference type="GO" id="GO:0006272">
    <property type="term" value="P:leading strand elongation"/>
    <property type="evidence" value="ECO:0007669"/>
    <property type="project" value="TreeGrafter"/>
</dbReference>
<dbReference type="NCBIfam" id="TIGR00590">
    <property type="entry name" value="pcna"/>
    <property type="match status" value="1"/>
</dbReference>
<organism evidence="3 4">
    <name type="scientific">Ziziphus jujuba var. spinosa</name>
    <dbReference type="NCBI Taxonomy" id="714518"/>
    <lineage>
        <taxon>Eukaryota</taxon>
        <taxon>Viridiplantae</taxon>
        <taxon>Streptophyta</taxon>
        <taxon>Embryophyta</taxon>
        <taxon>Tracheophyta</taxon>
        <taxon>Spermatophyta</taxon>
        <taxon>Magnoliopsida</taxon>
        <taxon>eudicotyledons</taxon>
        <taxon>Gunneridae</taxon>
        <taxon>Pentapetalae</taxon>
        <taxon>rosids</taxon>
        <taxon>fabids</taxon>
        <taxon>Rosales</taxon>
        <taxon>Rhamnaceae</taxon>
        <taxon>Paliureae</taxon>
        <taxon>Ziziphus</taxon>
    </lineage>
</organism>
<dbReference type="SUPFAM" id="SSF55979">
    <property type="entry name" value="DNA clamp"/>
    <property type="match status" value="2"/>
</dbReference>
<evidence type="ECO:0000313" key="3">
    <source>
        <dbReference type="EMBL" id="KAH7537503.1"/>
    </source>
</evidence>
<protein>
    <recommendedName>
        <fullName evidence="2">Proliferating cell nuclear antigen PCNA N-terminal domain-containing protein</fullName>
    </recommendedName>
</protein>
<dbReference type="GO" id="GO:0006275">
    <property type="term" value="P:regulation of DNA replication"/>
    <property type="evidence" value="ECO:0007669"/>
    <property type="project" value="InterPro"/>
</dbReference>
<dbReference type="InterPro" id="IPR022648">
    <property type="entry name" value="Pr_cel_nuc_antig_N"/>
</dbReference>
<feature type="domain" description="Proliferating cell nuclear antigen PCNA N-terminal" evidence="2">
    <location>
        <begin position="1"/>
        <end position="117"/>
    </location>
</feature>
<dbReference type="InterPro" id="IPR046938">
    <property type="entry name" value="DNA_clamp_sf"/>
</dbReference>
<evidence type="ECO:0000313" key="4">
    <source>
        <dbReference type="Proteomes" id="UP000813462"/>
    </source>
</evidence>
<accession>A0A978VPM8</accession>
<dbReference type="GO" id="GO:0019985">
    <property type="term" value="P:translesion synthesis"/>
    <property type="evidence" value="ECO:0007669"/>
    <property type="project" value="TreeGrafter"/>
</dbReference>
<proteinExistence type="predicted"/>
<comment type="caution">
    <text evidence="3">The sequence shown here is derived from an EMBL/GenBank/DDBJ whole genome shotgun (WGS) entry which is preliminary data.</text>
</comment>
<dbReference type="PRINTS" id="PR00339">
    <property type="entry name" value="PCNACYCLIN"/>
</dbReference>
<dbReference type="Gene3D" id="3.10.150.10">
    <property type="entry name" value="DNA Polymerase III, subunit A, domain 2"/>
    <property type="match status" value="2"/>
</dbReference>
<dbReference type="GO" id="GO:0030337">
    <property type="term" value="F:DNA polymerase processivity factor activity"/>
    <property type="evidence" value="ECO:0007669"/>
    <property type="project" value="InterPro"/>
</dbReference>
<dbReference type="Pfam" id="PF00705">
    <property type="entry name" value="PCNA_N"/>
    <property type="match status" value="1"/>
</dbReference>
<dbReference type="PANTHER" id="PTHR11352">
    <property type="entry name" value="PROLIFERATING CELL NUCLEAR ANTIGEN"/>
    <property type="match status" value="1"/>
</dbReference>
<dbReference type="GO" id="GO:0043626">
    <property type="term" value="C:PCNA complex"/>
    <property type="evidence" value="ECO:0007669"/>
    <property type="project" value="TreeGrafter"/>
</dbReference>
<keyword evidence="1" id="KW-0238">DNA-binding</keyword>
<dbReference type="CDD" id="cd00577">
    <property type="entry name" value="PCNA"/>
    <property type="match status" value="1"/>
</dbReference>
<dbReference type="AlphaFoldDB" id="A0A978VPM8"/>
<sequence>MLELRMAQGSLLKKALEAFKDFARFDAHFDFSDAGFLLQAINSIGVPLVAFLLRSQAFEHYHCDRSISMGVNVGNMAKIFDCAGDHDIVTIRADDGAPDFITFVFKNPIAISVTQEVVKFSTRGDIGIATIICRQNTNVDKPEEATVITMKEPVRLSFGRWYQKAFTEATGMADQVKISLSSDLPSVVEYKVAEMGCMRFYTA</sequence>
<name>A0A978VPM8_ZIZJJ</name>